<gene>
    <name evidence="3" type="ORF">R1sor_009691</name>
</gene>
<protein>
    <submittedName>
        <fullName evidence="3">Uncharacterized protein</fullName>
    </submittedName>
</protein>
<keyword evidence="2" id="KW-0472">Membrane</keyword>
<dbReference type="EMBL" id="JBJQOH010000002">
    <property type="protein sequence ID" value="KAL3695615.1"/>
    <property type="molecule type" value="Genomic_DNA"/>
</dbReference>
<reference evidence="3 4" key="1">
    <citation type="submission" date="2024-09" db="EMBL/GenBank/DDBJ databases">
        <title>Chromosome-scale assembly of Riccia sorocarpa.</title>
        <authorList>
            <person name="Paukszto L."/>
        </authorList>
    </citation>
    <scope>NUCLEOTIDE SEQUENCE [LARGE SCALE GENOMIC DNA]</scope>
    <source>
        <strain evidence="3">LP-2024</strain>
        <tissue evidence="3">Aerial parts of the thallus</tissue>
    </source>
</reference>
<accession>A0ABD3HZU1</accession>
<comment type="caution">
    <text evidence="3">The sequence shown here is derived from an EMBL/GenBank/DDBJ whole genome shotgun (WGS) entry which is preliminary data.</text>
</comment>
<evidence type="ECO:0000256" key="2">
    <source>
        <dbReference type="SAM" id="Phobius"/>
    </source>
</evidence>
<feature type="region of interest" description="Disordered" evidence="1">
    <location>
        <begin position="371"/>
        <end position="392"/>
    </location>
</feature>
<keyword evidence="2" id="KW-0812">Transmembrane</keyword>
<evidence type="ECO:0000313" key="3">
    <source>
        <dbReference type="EMBL" id="KAL3695615.1"/>
    </source>
</evidence>
<keyword evidence="2" id="KW-1133">Transmembrane helix</keyword>
<keyword evidence="4" id="KW-1185">Reference proteome</keyword>
<proteinExistence type="predicted"/>
<feature type="compositionally biased region" description="Polar residues" evidence="1">
    <location>
        <begin position="501"/>
        <end position="522"/>
    </location>
</feature>
<feature type="compositionally biased region" description="Basic and acidic residues" evidence="1">
    <location>
        <begin position="608"/>
        <end position="629"/>
    </location>
</feature>
<feature type="region of interest" description="Disordered" evidence="1">
    <location>
        <begin position="608"/>
        <end position="632"/>
    </location>
</feature>
<organism evidence="3 4">
    <name type="scientific">Riccia sorocarpa</name>
    <dbReference type="NCBI Taxonomy" id="122646"/>
    <lineage>
        <taxon>Eukaryota</taxon>
        <taxon>Viridiplantae</taxon>
        <taxon>Streptophyta</taxon>
        <taxon>Embryophyta</taxon>
        <taxon>Marchantiophyta</taxon>
        <taxon>Marchantiopsida</taxon>
        <taxon>Marchantiidae</taxon>
        <taxon>Marchantiales</taxon>
        <taxon>Ricciaceae</taxon>
        <taxon>Riccia</taxon>
    </lineage>
</organism>
<evidence type="ECO:0000313" key="4">
    <source>
        <dbReference type="Proteomes" id="UP001633002"/>
    </source>
</evidence>
<feature type="region of interest" description="Disordered" evidence="1">
    <location>
        <begin position="500"/>
        <end position="581"/>
    </location>
</feature>
<evidence type="ECO:0000256" key="1">
    <source>
        <dbReference type="SAM" id="MobiDB-lite"/>
    </source>
</evidence>
<feature type="compositionally biased region" description="Basic and acidic residues" evidence="1">
    <location>
        <begin position="530"/>
        <end position="546"/>
    </location>
</feature>
<feature type="transmembrane region" description="Helical" evidence="2">
    <location>
        <begin position="447"/>
        <end position="469"/>
    </location>
</feature>
<sequence length="656" mass="73263">MIEKAVYSVRCASKIYDFCVTFLKISEINVPLQPSRSFPSAGSAGTGRLARRCLKLTALYGTGQREIGEFEVVGNECVIDHKLEYQVYPDPCDSSAVTKLHVYACSYGLTGHVTVDLKEFIEEHDSEIYLEYPLSASNPRHRAAKLKILVRCTFPPVVEDPDFELDHFLSENFPHRDCQEIPAESEIKHLLPGSDFGSKQKNPDAVMRLENGSLDESLYQAKTLCMRPKPERKLLKDLECDLLGLNSKLHKFVTDYAQTKSVFGKYRKRRNSISLSKCDLQAAIFFAAGVTMQQHLYTLQAASVRPEPLVEKQGVPSLVAKNSLILLRSKREDGGVPPVLGHSTGTELAEVVTFSEENLLGLGEELLPESPSPLASRACSTSGTHEPERVESVSMCEEDRTQFNAGSGTSHLAEEIRTEYIGGQRARPLLREDTKVSSQSSKRNSMLFIRNVIGVLFIAGVSFMLGATAGSLEFRPERTGGEHCGNPNQNMEAWREPVNPQLRNSNDWMGKLQSSSSAQYQPTEIPPLLAERDKPPDPFLGSDRKSATLRSDPDEQTVADYPDKTAEEQGSGEESVVEKDTEDYISLVAKGNPVDNHIDQVVRLEPKYEVPSKEPRNFESSEQREESRTAVDSYWVSGKREEVLRLRRMLRATRLD</sequence>
<name>A0ABD3HZU1_9MARC</name>
<dbReference type="AlphaFoldDB" id="A0ABD3HZU1"/>
<dbReference type="Proteomes" id="UP001633002">
    <property type="component" value="Unassembled WGS sequence"/>
</dbReference>